<feature type="transmembrane region" description="Helical" evidence="9">
    <location>
        <begin position="300"/>
        <end position="317"/>
    </location>
</feature>
<dbReference type="InterPro" id="IPR036890">
    <property type="entry name" value="HATPase_C_sf"/>
</dbReference>
<keyword evidence="9" id="KW-0472">Membrane</keyword>
<dbReference type="Gene3D" id="3.30.565.10">
    <property type="entry name" value="Histidine kinase-like ATPase, C-terminal domain"/>
    <property type="match status" value="1"/>
</dbReference>
<dbReference type="PANTHER" id="PTHR41523:SF8">
    <property type="entry name" value="ETHYLENE RESPONSE SENSOR PROTEIN"/>
    <property type="match status" value="1"/>
</dbReference>
<name>A0ABY6IXL4_9BACT</name>
<keyword evidence="3" id="KW-0597">Phosphoprotein</keyword>
<keyword evidence="7" id="KW-0067">ATP-binding</keyword>
<keyword evidence="12" id="KW-1185">Reference proteome</keyword>
<dbReference type="Proteomes" id="UP001162741">
    <property type="component" value="Chromosome"/>
</dbReference>
<dbReference type="RefSeq" id="WP_264280446.1">
    <property type="nucleotide sequence ID" value="NZ_CP107006.1"/>
</dbReference>
<dbReference type="Pfam" id="PF02518">
    <property type="entry name" value="HATPase_c"/>
    <property type="match status" value="1"/>
</dbReference>
<keyword evidence="5" id="KW-0547">Nucleotide-binding</keyword>
<keyword evidence="9" id="KW-0812">Transmembrane</keyword>
<dbReference type="PANTHER" id="PTHR41523">
    <property type="entry name" value="TWO-COMPONENT SYSTEM SENSOR PROTEIN"/>
    <property type="match status" value="1"/>
</dbReference>
<protein>
    <recommendedName>
        <fullName evidence="2">histidine kinase</fullName>
        <ecNumber evidence="2">2.7.13.3</ecNumber>
    </recommendedName>
</protein>
<reference evidence="11" key="1">
    <citation type="submission" date="2022-10" db="EMBL/GenBank/DDBJ databases">
        <title>Chitinophaga sp. nov., isolated from soil.</title>
        <authorList>
            <person name="Jeon C.O."/>
        </authorList>
    </citation>
    <scope>NUCLEOTIDE SEQUENCE</scope>
    <source>
        <strain evidence="11">R8</strain>
    </source>
</reference>
<feature type="transmembrane region" description="Helical" evidence="9">
    <location>
        <begin position="329"/>
        <end position="350"/>
    </location>
</feature>
<evidence type="ECO:0000259" key="10">
    <source>
        <dbReference type="PROSITE" id="PS50109"/>
    </source>
</evidence>
<evidence type="ECO:0000256" key="8">
    <source>
        <dbReference type="SAM" id="Coils"/>
    </source>
</evidence>
<organism evidence="11 12">
    <name type="scientific">Chitinophaga horti</name>
    <dbReference type="NCBI Taxonomy" id="2920382"/>
    <lineage>
        <taxon>Bacteria</taxon>
        <taxon>Pseudomonadati</taxon>
        <taxon>Bacteroidota</taxon>
        <taxon>Chitinophagia</taxon>
        <taxon>Chitinophagales</taxon>
        <taxon>Chitinophagaceae</taxon>
        <taxon>Chitinophaga</taxon>
    </lineage>
</organism>
<evidence type="ECO:0000256" key="5">
    <source>
        <dbReference type="ARBA" id="ARBA00022741"/>
    </source>
</evidence>
<dbReference type="InterPro" id="IPR003594">
    <property type="entry name" value="HATPase_dom"/>
</dbReference>
<dbReference type="InterPro" id="IPR011623">
    <property type="entry name" value="7TMR_DISM_rcpt_extracell_dom1"/>
</dbReference>
<dbReference type="EMBL" id="CP107006">
    <property type="protein sequence ID" value="UYQ92127.1"/>
    <property type="molecule type" value="Genomic_DNA"/>
</dbReference>
<dbReference type="Pfam" id="PF07695">
    <property type="entry name" value="7TMR-DISM_7TM"/>
    <property type="match status" value="1"/>
</dbReference>
<proteinExistence type="predicted"/>
<evidence type="ECO:0000256" key="1">
    <source>
        <dbReference type="ARBA" id="ARBA00000085"/>
    </source>
</evidence>
<dbReference type="EC" id="2.7.13.3" evidence="2"/>
<keyword evidence="6" id="KW-0418">Kinase</keyword>
<feature type="coiled-coil region" evidence="8">
    <location>
        <begin position="352"/>
        <end position="415"/>
    </location>
</feature>
<keyword evidence="8" id="KW-0175">Coiled coil</keyword>
<sequence length="606" mass="69236">MRVWEDATGTASADSALAHIQNFQALTTTRLTNNTGVYWLTFPSEIIAGNQNPLVVTFGALSYVDLYLYDNGRLLLHKKSGTLRKNSELAAKDSRSRIAFPRDLNAHAPIVLLRVQHTRHNRRGFNFTIYERLEYLEKRRSDEAMDLRLQGALWVLLAYTLVCWMTSGLRAYGWLLLFTAGLTFFNLSSQGYFVNWFFPESPATGSLFNIHFAHLGILGLYLLLIDFWEIRRHHRLLYTFCKVALALLVMLSAMCWGINYFTGNYALTAMLNIWSLLFHIVFAAVVLWRCWPHLDRPKRYLAYGICMFILTFIWIAGRLLFAEEKSLNVGYLSSLMTIGIFLPFSAGLALSLKNTEKEGKQALNELNRLQEKQNELLEVKVRKQTTRLRCYNIQLLQQNDELAEKTDKIALLINELNHRVKNNLQLLYSIGSLQLDTIRDGTARGIFQENISRIKTMSLVNQRLYQLEELQLIAPGELVRELSEYIRHIYHKGQPVQINVAASDDIRLDSRRALYFSLMLTELLTNSFKYAFNDMTEGRIDISISINETGTVTCRYADNGTGLQPGANSKKSTGLSLVNELVRQLQGQLAVNHTPGILYELTFATG</sequence>
<evidence type="ECO:0000313" key="12">
    <source>
        <dbReference type="Proteomes" id="UP001162741"/>
    </source>
</evidence>
<keyword evidence="9" id="KW-1133">Transmembrane helix</keyword>
<dbReference type="InterPro" id="IPR011495">
    <property type="entry name" value="Sig_transdc_His_kin_sub2_dim/P"/>
</dbReference>
<accession>A0ABY6IXL4</accession>
<evidence type="ECO:0000256" key="9">
    <source>
        <dbReference type="SAM" id="Phobius"/>
    </source>
</evidence>
<dbReference type="InterPro" id="IPR011622">
    <property type="entry name" value="7TMR_DISM_rcpt_extracell_dom2"/>
</dbReference>
<dbReference type="Pfam" id="PF07696">
    <property type="entry name" value="7TMR-DISMED2"/>
    <property type="match status" value="1"/>
</dbReference>
<evidence type="ECO:0000256" key="6">
    <source>
        <dbReference type="ARBA" id="ARBA00022777"/>
    </source>
</evidence>
<feature type="transmembrane region" description="Helical" evidence="9">
    <location>
        <begin position="265"/>
        <end position="288"/>
    </location>
</feature>
<dbReference type="SUPFAM" id="SSF55874">
    <property type="entry name" value="ATPase domain of HSP90 chaperone/DNA topoisomerase II/histidine kinase"/>
    <property type="match status" value="1"/>
</dbReference>
<feature type="transmembrane region" description="Helical" evidence="9">
    <location>
        <begin position="172"/>
        <end position="194"/>
    </location>
</feature>
<feature type="transmembrane region" description="Helical" evidence="9">
    <location>
        <begin position="236"/>
        <end position="259"/>
    </location>
</feature>
<evidence type="ECO:0000256" key="7">
    <source>
        <dbReference type="ARBA" id="ARBA00022840"/>
    </source>
</evidence>
<keyword evidence="4" id="KW-0808">Transferase</keyword>
<feature type="transmembrane region" description="Helical" evidence="9">
    <location>
        <begin position="206"/>
        <end position="224"/>
    </location>
</feature>
<evidence type="ECO:0000256" key="2">
    <source>
        <dbReference type="ARBA" id="ARBA00012438"/>
    </source>
</evidence>
<dbReference type="InterPro" id="IPR005467">
    <property type="entry name" value="His_kinase_dom"/>
</dbReference>
<gene>
    <name evidence="11" type="ORF">MKQ68_18730</name>
</gene>
<evidence type="ECO:0000256" key="3">
    <source>
        <dbReference type="ARBA" id="ARBA00022553"/>
    </source>
</evidence>
<feature type="domain" description="Histidine kinase" evidence="10">
    <location>
        <begin position="415"/>
        <end position="606"/>
    </location>
</feature>
<dbReference type="Gene3D" id="2.60.40.2380">
    <property type="match status" value="1"/>
</dbReference>
<evidence type="ECO:0000313" key="11">
    <source>
        <dbReference type="EMBL" id="UYQ92127.1"/>
    </source>
</evidence>
<comment type="catalytic activity">
    <reaction evidence="1">
        <text>ATP + protein L-histidine = ADP + protein N-phospho-L-histidine.</text>
        <dbReference type="EC" id="2.7.13.3"/>
    </reaction>
</comment>
<dbReference type="PROSITE" id="PS50109">
    <property type="entry name" value="HIS_KIN"/>
    <property type="match status" value="1"/>
</dbReference>
<evidence type="ECO:0000256" key="4">
    <source>
        <dbReference type="ARBA" id="ARBA00022679"/>
    </source>
</evidence>
<dbReference type="Pfam" id="PF07568">
    <property type="entry name" value="HisKA_2"/>
    <property type="match status" value="1"/>
</dbReference>